<name>A0A9P9Y5G1_9HYPO</name>
<feature type="domain" description="RSE1/DDB1/CPSF1 first beta-propeller" evidence="12">
    <location>
        <begin position="113"/>
        <end position="513"/>
    </location>
</feature>
<dbReference type="GO" id="GO:0006397">
    <property type="term" value="P:mRNA processing"/>
    <property type="evidence" value="ECO:0007669"/>
    <property type="project" value="UniProtKB-KW"/>
</dbReference>
<dbReference type="InterPro" id="IPR050358">
    <property type="entry name" value="RSE1/DDB1/CFT1"/>
</dbReference>
<dbReference type="InterPro" id="IPR036322">
    <property type="entry name" value="WD40_repeat_dom_sf"/>
</dbReference>
<dbReference type="GO" id="GO:0005681">
    <property type="term" value="C:spliceosomal complex"/>
    <property type="evidence" value="ECO:0007669"/>
    <property type="project" value="UniProtKB-KW"/>
</dbReference>
<evidence type="ECO:0000256" key="8">
    <source>
        <dbReference type="ARBA" id="ARBA00040134"/>
    </source>
</evidence>
<dbReference type="InterPro" id="IPR004871">
    <property type="entry name" value="RSE1/DDB1/CPSF1_C"/>
</dbReference>
<dbReference type="Gene3D" id="2.130.10.10">
    <property type="entry name" value="YVTN repeat-like/Quinoprotein amine dehydrogenase"/>
    <property type="match status" value="3"/>
</dbReference>
<evidence type="ECO:0000256" key="7">
    <source>
        <dbReference type="ARBA" id="ARBA00038266"/>
    </source>
</evidence>
<dbReference type="InterPro" id="IPR058543">
    <property type="entry name" value="Beta-prop_RSE1/DDB1/CPSF1_2nd"/>
</dbReference>
<comment type="function">
    <text evidence="9">Involved in pre-mRNA splicing and cell cycle control.</text>
</comment>
<evidence type="ECO:0000256" key="2">
    <source>
        <dbReference type="ARBA" id="ARBA00011524"/>
    </source>
</evidence>
<evidence type="ECO:0000313" key="14">
    <source>
        <dbReference type="EMBL" id="KAI6783836.1"/>
    </source>
</evidence>
<evidence type="ECO:0000256" key="5">
    <source>
        <dbReference type="ARBA" id="ARBA00023187"/>
    </source>
</evidence>
<sequence length="1305" mass="143977">MQKLDPHHALHHGLRWFRVAQTRPRGRPNHRNFVPPTPEDDAKDLSAALGAFQASRAIFPQDQRKSSRPIATRVEHNSCQLDAAQARLRPSVSMATTSNMFLYSLTIQPPSNVVHAVLGQFAGTKEQLIISGAGSRLTLLRPDSSQGKVVTVLSHDVFGIIRSLAAFRLAGSNKDYLIVATDSGRITIIEYQPGPNRFHRLHLETYGKSGVRRVIPGEYLACDPKGRACLVASVEKNKLVYVLNRNSQAELTISSPLEAHKPNVLVIAMVALDVGYANPVFAALEIDYSEVDQDSTGQAMQEVETQLVYYELDLGLNHVVRKWSEPVDPTASLLFQVPGGNDGPSGVLVCGEENITYRHSNQEAFRVPIPRRKGATEDPSRKRTIVSGVMHKLKGSAGAFFFLLQTEDGDLLKVTIDMVEDEDGNPTGEVRRLKVKYFDTVPVASNLCILKSGFLYVASQFGNYGFYQFEKLGDDDDELEFSSDDYPTDPHASYEPAYFYPRPAENLALVESIPAMNPLTDCKVANVLGEDAPQIFTVCGSGARSTFRMLKHGLEVNEIVASELPGEPSAVWTLKRHRDDQYDAYIVLSFSNGTLVLSIGETVEEVSDSGFLTSVPTLAAQLLGEDGLIQVHPKGIRHIRSGHVNEWAAPQHRSIVAASTNANQVAIALSSGEIVYFEMDSDGSLAEYDEKKEMFGTVTCLSLGEVPEGRLRSSFLAVGCDDLTVRVLSLDPETTLENKSVQALTAAPTALSIMAMEDSASGGSTLYLHIGLHSGVYLRTVLDEVTGELTDTRQKFLGPKGVKLFQVTVQGQTCVLALSSRPWLGYSDPITKNFVVTPLNYVDLGWGWNFSSEQCEEGVVGIQGQSLRIFSIDRLGEPLIQSSVPLTYTPKKLVKHPEQAFFYTIEADNNILPPDLRAQLLADPAAVNGDAKDLPPEDFGYPRGNRRWASCISVIDPVSDTPQVTQTIHLENNEAAVSVAVAPFASQDAEHFLIVGTGKDMVMNPRSFSEGYLHVYRFVEGGKELEFIHKTKMDEPPQVLLPFQGKILAGVGKTLRLYDLGLRQMLRKAQAEVVPQQVVSLNTQGNRIIVGDVQQGITYVVYKPATNKLIPYVDDTLSRWTTCSTMVDYESVAGGDKFGNMFIVRSPQKASEEADEEQTGLHLTNAREYLHGTSHRLNLMCHFYTQDIPTSITKTSLVVGGQDILLWSGIMGTIGVFIPFVSREDTDFFQSLEQHLRTEDPPLAGRDHLMYRGYYAPVKGVIDGDLCERYTLLPNDKKQMIAGELDRSVREIERKISDIRTRSAF</sequence>
<evidence type="ECO:0000256" key="9">
    <source>
        <dbReference type="ARBA" id="ARBA00055157"/>
    </source>
</evidence>
<dbReference type="FunFam" id="2.130.10.10:FF:001143">
    <property type="entry name" value="Pre-mRNA-splicing factor rse-1, putative"/>
    <property type="match status" value="1"/>
</dbReference>
<dbReference type="SUPFAM" id="SSF50978">
    <property type="entry name" value="WD40 repeat-like"/>
    <property type="match status" value="2"/>
</dbReference>
<keyword evidence="4" id="KW-0747">Spliceosome</keyword>
<dbReference type="Proteomes" id="UP001055219">
    <property type="component" value="Unassembled WGS sequence"/>
</dbReference>
<comment type="similarity">
    <text evidence="7">Belongs to the RSE1 family.</text>
</comment>
<reference evidence="14" key="1">
    <citation type="journal article" date="2021" name="J Fungi (Basel)">
        <title>Genomic and Metabolomic Analyses of the Marine Fungus Emericellopsis cladophorae: Insights into Saltwater Adaptability Mechanisms and Its Biosynthetic Potential.</title>
        <authorList>
            <person name="Goncalves M.F.M."/>
            <person name="Hilario S."/>
            <person name="Van de Peer Y."/>
            <person name="Esteves A.C."/>
            <person name="Alves A."/>
        </authorList>
    </citation>
    <scope>NUCLEOTIDE SEQUENCE</scope>
    <source>
        <strain evidence="14">MUM 19.33</strain>
    </source>
</reference>
<evidence type="ECO:0000256" key="6">
    <source>
        <dbReference type="ARBA" id="ARBA00023242"/>
    </source>
</evidence>
<keyword evidence="5" id="KW-0508">mRNA splicing</keyword>
<dbReference type="FunFam" id="2.130.10.10:FF:000068">
    <property type="entry name" value="Pre-mRNA-splicing factor rse1, variant"/>
    <property type="match status" value="1"/>
</dbReference>
<gene>
    <name evidence="14" type="ORF">J7T54_001712</name>
</gene>
<comment type="subcellular location">
    <subcellularLocation>
        <location evidence="1">Nucleus</location>
    </subcellularLocation>
</comment>
<evidence type="ECO:0000259" key="13">
    <source>
        <dbReference type="Pfam" id="PF23726"/>
    </source>
</evidence>
<keyword evidence="6" id="KW-0539">Nucleus</keyword>
<dbReference type="RefSeq" id="XP_051364692.1">
    <property type="nucleotide sequence ID" value="XM_051503738.1"/>
</dbReference>
<protein>
    <recommendedName>
        <fullName evidence="8">Pre-mRNA-splicing factor RSE1</fullName>
    </recommendedName>
    <alternativeName>
        <fullName evidence="10">Pre-mRNA-splicing factor rse1</fullName>
    </alternativeName>
</protein>
<dbReference type="GO" id="GO:0008380">
    <property type="term" value="P:RNA splicing"/>
    <property type="evidence" value="ECO:0007669"/>
    <property type="project" value="UniProtKB-KW"/>
</dbReference>
<comment type="subunit">
    <text evidence="2">Associated with the spliceosome.</text>
</comment>
<evidence type="ECO:0000313" key="15">
    <source>
        <dbReference type="Proteomes" id="UP001055219"/>
    </source>
</evidence>
<feature type="domain" description="RSE1/DDB1/CPSF1 second beta-propeller" evidence="13">
    <location>
        <begin position="557"/>
        <end position="872"/>
    </location>
</feature>
<dbReference type="EMBL" id="JAGIXG020000006">
    <property type="protein sequence ID" value="KAI6783836.1"/>
    <property type="molecule type" value="Genomic_DNA"/>
</dbReference>
<dbReference type="PANTHER" id="PTHR10644">
    <property type="entry name" value="DNA REPAIR/RNA PROCESSING CPSF FAMILY"/>
    <property type="match status" value="1"/>
</dbReference>
<dbReference type="InterPro" id="IPR018846">
    <property type="entry name" value="Beta-prop_RSE1/DDB1/CPSF1_1st"/>
</dbReference>
<comment type="caution">
    <text evidence="14">The sequence shown here is derived from an EMBL/GenBank/DDBJ whole genome shotgun (WGS) entry which is preliminary data.</text>
</comment>
<dbReference type="Pfam" id="PF23726">
    <property type="entry name" value="Beta-prop_RSE1_2nd"/>
    <property type="match status" value="1"/>
</dbReference>
<evidence type="ECO:0000256" key="3">
    <source>
        <dbReference type="ARBA" id="ARBA00022664"/>
    </source>
</evidence>
<dbReference type="Pfam" id="PF03178">
    <property type="entry name" value="CPSF_A"/>
    <property type="match status" value="1"/>
</dbReference>
<evidence type="ECO:0000256" key="4">
    <source>
        <dbReference type="ARBA" id="ARBA00022728"/>
    </source>
</evidence>
<accession>A0A9P9Y5G1</accession>
<evidence type="ECO:0000259" key="11">
    <source>
        <dbReference type="Pfam" id="PF03178"/>
    </source>
</evidence>
<keyword evidence="3" id="KW-0507">mRNA processing</keyword>
<organism evidence="14 15">
    <name type="scientific">Emericellopsis cladophorae</name>
    <dbReference type="NCBI Taxonomy" id="2686198"/>
    <lineage>
        <taxon>Eukaryota</taxon>
        <taxon>Fungi</taxon>
        <taxon>Dikarya</taxon>
        <taxon>Ascomycota</taxon>
        <taxon>Pezizomycotina</taxon>
        <taxon>Sordariomycetes</taxon>
        <taxon>Hypocreomycetidae</taxon>
        <taxon>Hypocreales</taxon>
        <taxon>Bionectriaceae</taxon>
        <taxon>Emericellopsis</taxon>
    </lineage>
</organism>
<proteinExistence type="inferred from homology"/>
<feature type="domain" description="RSE1/DDB1/CPSF1 C-terminal" evidence="11">
    <location>
        <begin position="949"/>
        <end position="1271"/>
    </location>
</feature>
<dbReference type="Pfam" id="PF10433">
    <property type="entry name" value="Beta-prop_RSE1_1st"/>
    <property type="match status" value="1"/>
</dbReference>
<evidence type="ECO:0000256" key="10">
    <source>
        <dbReference type="ARBA" id="ARBA00068521"/>
    </source>
</evidence>
<evidence type="ECO:0000256" key="1">
    <source>
        <dbReference type="ARBA" id="ARBA00004123"/>
    </source>
</evidence>
<keyword evidence="15" id="KW-1185">Reference proteome</keyword>
<dbReference type="OrthoDB" id="436637at2759"/>
<dbReference type="InterPro" id="IPR015943">
    <property type="entry name" value="WD40/YVTN_repeat-like_dom_sf"/>
</dbReference>
<dbReference type="GeneID" id="75828229"/>
<reference evidence="14" key="2">
    <citation type="submission" date="2022-07" db="EMBL/GenBank/DDBJ databases">
        <authorList>
            <person name="Goncalves M.F.M."/>
            <person name="Hilario S."/>
            <person name="Van De Peer Y."/>
            <person name="Esteves A.C."/>
            <person name="Alves A."/>
        </authorList>
    </citation>
    <scope>NUCLEOTIDE SEQUENCE</scope>
    <source>
        <strain evidence="14">MUM 19.33</strain>
    </source>
</reference>
<dbReference type="GO" id="GO:0003676">
    <property type="term" value="F:nucleic acid binding"/>
    <property type="evidence" value="ECO:0007669"/>
    <property type="project" value="InterPro"/>
</dbReference>
<evidence type="ECO:0000259" key="12">
    <source>
        <dbReference type="Pfam" id="PF10433"/>
    </source>
</evidence>